<keyword evidence="2" id="KW-1185">Reference proteome</keyword>
<name>A0A919F8N6_9XANT</name>
<dbReference type="Proteomes" id="UP000623958">
    <property type="component" value="Unassembled WGS sequence"/>
</dbReference>
<dbReference type="EMBL" id="BNBA01000016">
    <property type="protein sequence ID" value="GHH54906.1"/>
    <property type="molecule type" value="Genomic_DNA"/>
</dbReference>
<reference evidence="1" key="2">
    <citation type="submission" date="2020-09" db="EMBL/GenBank/DDBJ databases">
        <authorList>
            <person name="Sun Q."/>
            <person name="Ohkuma M."/>
        </authorList>
    </citation>
    <scope>NUCLEOTIDE SEQUENCE</scope>
    <source>
        <strain evidence="1">JCM 13306</strain>
    </source>
</reference>
<proteinExistence type="predicted"/>
<dbReference type="AlphaFoldDB" id="A0A919F8N6"/>
<evidence type="ECO:0000313" key="2">
    <source>
        <dbReference type="Proteomes" id="UP000623958"/>
    </source>
</evidence>
<gene>
    <name evidence="1" type="ORF">GCM10009090_22440</name>
</gene>
<dbReference type="RefSeq" id="WP_140727816.1">
    <property type="nucleotide sequence ID" value="NZ_BNBA01000016.1"/>
</dbReference>
<comment type="caution">
    <text evidence="1">The sequence shown here is derived from an EMBL/GenBank/DDBJ whole genome shotgun (WGS) entry which is preliminary data.</text>
</comment>
<sequence length="93" mass="10806">MNRDPAVIDVQAEIAHWQSRHAEGNLGIGKFSELSPVVKMACDIYLQAPHSSEVERLRLFRRRIEHHFISSSTQENYEQLATDCWQRLSRRSA</sequence>
<accession>A0A919F8N6</accession>
<reference evidence="1" key="1">
    <citation type="journal article" date="2014" name="Int. J. Syst. Evol. Microbiol.">
        <title>Complete genome sequence of Corynebacterium casei LMG S-19264T (=DSM 44701T), isolated from a smear-ripened cheese.</title>
        <authorList>
            <consortium name="US DOE Joint Genome Institute (JGI-PGF)"/>
            <person name="Walter F."/>
            <person name="Albersmeier A."/>
            <person name="Kalinowski J."/>
            <person name="Ruckert C."/>
        </authorList>
    </citation>
    <scope>NUCLEOTIDE SEQUENCE</scope>
    <source>
        <strain evidence="1">JCM 13306</strain>
    </source>
</reference>
<organism evidence="1 2">
    <name type="scientific">Xanthomonas boreopolis</name>
    <dbReference type="NCBI Taxonomy" id="86183"/>
    <lineage>
        <taxon>Bacteria</taxon>
        <taxon>Pseudomonadati</taxon>
        <taxon>Pseudomonadota</taxon>
        <taxon>Gammaproteobacteria</taxon>
        <taxon>Lysobacterales</taxon>
        <taxon>Lysobacteraceae</taxon>
        <taxon>Xanthomonas</taxon>
    </lineage>
</organism>
<evidence type="ECO:0000313" key="1">
    <source>
        <dbReference type="EMBL" id="GHH54906.1"/>
    </source>
</evidence>
<protein>
    <submittedName>
        <fullName evidence="1">Uncharacterized protein</fullName>
    </submittedName>
</protein>